<dbReference type="AlphaFoldDB" id="A0AAN9IRS3"/>
<dbReference type="Pfam" id="PF26356">
    <property type="entry name" value="Pelota_N"/>
    <property type="match status" value="1"/>
</dbReference>
<evidence type="ECO:0000256" key="3">
    <source>
        <dbReference type="ARBA" id="ARBA00009504"/>
    </source>
</evidence>
<dbReference type="GO" id="GO:0046872">
    <property type="term" value="F:metal ion binding"/>
    <property type="evidence" value="ECO:0007669"/>
    <property type="project" value="UniProtKB-KW"/>
</dbReference>
<dbReference type="Pfam" id="PF03465">
    <property type="entry name" value="eRF1_3"/>
    <property type="match status" value="1"/>
</dbReference>
<dbReference type="InterPro" id="IPR042226">
    <property type="entry name" value="eFR1_2_sf"/>
</dbReference>
<comment type="function">
    <text evidence="6">Component of the Pelota-HBS1L complex, a complex that recognizes stalled ribosomes and triggers the No-Go Decay (NGD) pathway. In the Pelota-HBS1L complex, pelo recognizes ribosomes stalled at the 3' end of an mRNA and engages stalled ribosomes by destabilizing mRNA in the mRNA channel.</text>
</comment>
<reference evidence="8 9" key="1">
    <citation type="submission" date="2024-01" db="EMBL/GenBank/DDBJ databases">
        <title>The genomes of 5 underutilized Papilionoideae crops provide insights into root nodulation and disease resistance.</title>
        <authorList>
            <person name="Yuan L."/>
        </authorList>
    </citation>
    <scope>NUCLEOTIDE SEQUENCE [LARGE SCALE GENOMIC DNA]</scope>
    <source>
        <strain evidence="8">LY-2023</strain>
        <tissue evidence="8">Leaf</tissue>
    </source>
</reference>
<name>A0AAN9IRS3_CLITE</name>
<dbReference type="InterPro" id="IPR005142">
    <property type="entry name" value="eRF1_3"/>
</dbReference>
<proteinExistence type="inferred from homology"/>
<organism evidence="8 9">
    <name type="scientific">Clitoria ternatea</name>
    <name type="common">Butterfly pea</name>
    <dbReference type="NCBI Taxonomy" id="43366"/>
    <lineage>
        <taxon>Eukaryota</taxon>
        <taxon>Viridiplantae</taxon>
        <taxon>Streptophyta</taxon>
        <taxon>Embryophyta</taxon>
        <taxon>Tracheophyta</taxon>
        <taxon>Spermatophyta</taxon>
        <taxon>Magnoliopsida</taxon>
        <taxon>eudicotyledons</taxon>
        <taxon>Gunneridae</taxon>
        <taxon>Pentapetalae</taxon>
        <taxon>rosids</taxon>
        <taxon>fabids</taxon>
        <taxon>Fabales</taxon>
        <taxon>Fabaceae</taxon>
        <taxon>Papilionoideae</taxon>
        <taxon>50 kb inversion clade</taxon>
        <taxon>NPAAA clade</taxon>
        <taxon>indigoferoid/millettioid clade</taxon>
        <taxon>Phaseoleae</taxon>
        <taxon>Clitoria</taxon>
    </lineage>
</organism>
<comment type="similarity">
    <text evidence="3 6">Belongs to the eukaryotic release factor 1 family. Pelota subfamily.</text>
</comment>
<dbReference type="InterPro" id="IPR029064">
    <property type="entry name" value="Ribosomal_eL30-like_sf"/>
</dbReference>
<evidence type="ECO:0000256" key="1">
    <source>
        <dbReference type="ARBA" id="ARBA00001968"/>
    </source>
</evidence>
<evidence type="ECO:0000256" key="6">
    <source>
        <dbReference type="RuleBase" id="RU362019"/>
    </source>
</evidence>
<sequence length="381" mass="42408">MKLLEKDFGANQPGTAKIMAEEPDDMWTLYNLILPDDVVSSETTRKVHLESTKATASRMKLTLHLKVTCRDFHKDSSTLRVRGKNIEHNPFVAAGSFHTITLEPNKPFHLRKKNWNPETIETLIETAENNPKSSSDLAVVLFQHNRAEIHLIGKGSTTCCSRIESQITNSNLNSIKKGANSSFFREVFGALNKHVDFKAVRSVVIASDGNSPVKDEFRRFMLSEARRLRMKSVEESCKTKVVVVGSGNLGEVLGDTAVMNLMKDSSAGVEMRAFRELWDMVCNNSDRACYGPKNVESAHEMRAIETLLISDELYRNDEIGKRKKYSGLVKGVKEAGGKALVYSSTHVSAPQLTQLTGVAAILRFPLPDFNDDDNDDNVVGF</sequence>
<dbReference type="InterPro" id="IPR038069">
    <property type="entry name" value="Pelota/DOM34_N"/>
</dbReference>
<dbReference type="Proteomes" id="UP001359559">
    <property type="component" value="Unassembled WGS sequence"/>
</dbReference>
<dbReference type="SUPFAM" id="SSF53137">
    <property type="entry name" value="Translational machinery components"/>
    <property type="match status" value="1"/>
</dbReference>
<dbReference type="NCBIfam" id="TIGR00111">
    <property type="entry name" value="pelota"/>
    <property type="match status" value="1"/>
</dbReference>
<dbReference type="InterPro" id="IPR005140">
    <property type="entry name" value="eRF1_Pelota-like_N"/>
</dbReference>
<dbReference type="SUPFAM" id="SSF55315">
    <property type="entry name" value="L30e-like"/>
    <property type="match status" value="1"/>
</dbReference>
<gene>
    <name evidence="8" type="ORF">RJT34_19705</name>
</gene>
<feature type="domain" description="eRF1/Pelota-like N-terminal" evidence="7">
    <location>
        <begin position="1"/>
        <end position="128"/>
    </location>
</feature>
<accession>A0AAN9IRS3</accession>
<keyword evidence="5 6" id="KW-0479">Metal-binding</keyword>
<evidence type="ECO:0000256" key="4">
    <source>
        <dbReference type="ARBA" id="ARBA00022490"/>
    </source>
</evidence>
<dbReference type="Gene3D" id="2.30.30.870">
    <property type="entry name" value="Pelota, domain A"/>
    <property type="match status" value="1"/>
</dbReference>
<evidence type="ECO:0000313" key="8">
    <source>
        <dbReference type="EMBL" id="KAK7284951.1"/>
    </source>
</evidence>
<dbReference type="GO" id="GO:0071025">
    <property type="term" value="P:RNA surveillance"/>
    <property type="evidence" value="ECO:0007669"/>
    <property type="project" value="InterPro"/>
</dbReference>
<dbReference type="GO" id="GO:0070651">
    <property type="term" value="P:nonfunctional rRNA decay"/>
    <property type="evidence" value="ECO:0007669"/>
    <property type="project" value="TreeGrafter"/>
</dbReference>
<evidence type="ECO:0000313" key="9">
    <source>
        <dbReference type="Proteomes" id="UP001359559"/>
    </source>
</evidence>
<dbReference type="SUPFAM" id="SSF159065">
    <property type="entry name" value="Dom34/Pelota N-terminal domain-like"/>
    <property type="match status" value="1"/>
</dbReference>
<dbReference type="InterPro" id="IPR058547">
    <property type="entry name" value="Pelota_N"/>
</dbReference>
<dbReference type="FunFam" id="2.30.30.870:FF:000002">
    <property type="entry name" value="Protein pelota homolog"/>
    <property type="match status" value="1"/>
</dbReference>
<evidence type="ECO:0000256" key="2">
    <source>
        <dbReference type="ARBA" id="ARBA00004496"/>
    </source>
</evidence>
<keyword evidence="9" id="KW-1185">Reference proteome</keyword>
<dbReference type="Gene3D" id="3.30.420.60">
    <property type="entry name" value="eRF1 domain 2"/>
    <property type="match status" value="1"/>
</dbReference>
<dbReference type="GO" id="GO:0032790">
    <property type="term" value="P:ribosome disassembly"/>
    <property type="evidence" value="ECO:0007669"/>
    <property type="project" value="TreeGrafter"/>
</dbReference>
<evidence type="ECO:0000256" key="5">
    <source>
        <dbReference type="ARBA" id="ARBA00022723"/>
    </source>
</evidence>
<dbReference type="InterPro" id="IPR004405">
    <property type="entry name" value="TF_pelota"/>
</dbReference>
<dbReference type="Gene3D" id="3.30.1330.30">
    <property type="match status" value="1"/>
</dbReference>
<dbReference type="PANTHER" id="PTHR10853:SF3">
    <property type="entry name" value="EUKARYOTIC RELEASE FACTOR 1 (ERF1) FAMILY PROTEIN"/>
    <property type="match status" value="1"/>
</dbReference>
<dbReference type="SMART" id="SM01194">
    <property type="entry name" value="eRF1_1"/>
    <property type="match status" value="1"/>
</dbReference>
<dbReference type="GO" id="GO:0070966">
    <property type="term" value="P:nuclear-transcribed mRNA catabolic process, no-go decay"/>
    <property type="evidence" value="ECO:0007669"/>
    <property type="project" value="InterPro"/>
</dbReference>
<comment type="caution">
    <text evidence="8">The sequence shown here is derived from an EMBL/GenBank/DDBJ whole genome shotgun (WGS) entry which is preliminary data.</text>
</comment>
<dbReference type="EMBL" id="JAYKXN010000005">
    <property type="protein sequence ID" value="KAK7284951.1"/>
    <property type="molecule type" value="Genomic_DNA"/>
</dbReference>
<keyword evidence="4 6" id="KW-0963">Cytoplasm</keyword>
<evidence type="ECO:0000259" key="7">
    <source>
        <dbReference type="SMART" id="SM01194"/>
    </source>
</evidence>
<comment type="cofactor">
    <cofactor evidence="1 6">
        <name>a divalent metal cation</name>
        <dbReference type="ChEBI" id="CHEBI:60240"/>
    </cofactor>
</comment>
<dbReference type="PANTHER" id="PTHR10853">
    <property type="entry name" value="PELOTA"/>
    <property type="match status" value="1"/>
</dbReference>
<dbReference type="FunFam" id="3.30.1330.30:FF:000008">
    <property type="entry name" value="Protein pelota homolog"/>
    <property type="match status" value="1"/>
</dbReference>
<dbReference type="GO" id="GO:0005737">
    <property type="term" value="C:cytoplasm"/>
    <property type="evidence" value="ECO:0007669"/>
    <property type="project" value="UniProtKB-SubCell"/>
</dbReference>
<comment type="subcellular location">
    <subcellularLocation>
        <location evidence="2 6">Cytoplasm</location>
    </subcellularLocation>
</comment>
<dbReference type="GO" id="GO:0070481">
    <property type="term" value="P:nuclear-transcribed mRNA catabolic process, non-stop decay"/>
    <property type="evidence" value="ECO:0007669"/>
    <property type="project" value="InterPro"/>
</dbReference>
<protein>
    <recommendedName>
        <fullName evidence="6">Protein pelota homolog</fullName>
    </recommendedName>
</protein>